<dbReference type="Proteomes" id="UP000008177">
    <property type="component" value="Unplaced contigs"/>
</dbReference>
<evidence type="ECO:0000313" key="3">
    <source>
        <dbReference type="Proteomes" id="UP000008177"/>
    </source>
</evidence>
<organism evidence="2 3">
    <name type="scientific">Botryotinia fuckeliana (strain T4)</name>
    <name type="common">Noble rot fungus</name>
    <name type="synonym">Botrytis cinerea</name>
    <dbReference type="NCBI Taxonomy" id="999810"/>
    <lineage>
        <taxon>Eukaryota</taxon>
        <taxon>Fungi</taxon>
        <taxon>Dikarya</taxon>
        <taxon>Ascomycota</taxon>
        <taxon>Pezizomycotina</taxon>
        <taxon>Leotiomycetes</taxon>
        <taxon>Helotiales</taxon>
        <taxon>Sclerotiniaceae</taxon>
        <taxon>Botrytis</taxon>
    </lineage>
</organism>
<sequence>MSFTSPIAWMDIFIQRARCYLTRRINQQQPGTPLAPRTPFPPFPPFPPLHFISRLLPQSKLQPAQALHCIHPGLTPLSVLALQKETIIPPYITLSSPCQRSELFPTSKPLATHKSITSPILGWLAPGNWARKLSWTLNSEHCTDIAHSNLESRKGRCYAEERQRRDEPNNAGLGRHPEPCNSTASSSSSTAFECAVSSSTGTVQLIPSTHSKSRRHGIIIITSLLYHQDRFKDGSSSNNNNNNPPQERK</sequence>
<evidence type="ECO:0000256" key="1">
    <source>
        <dbReference type="SAM" id="MobiDB-lite"/>
    </source>
</evidence>
<gene>
    <name evidence="2" type="ORF">BofuT4_P053800.1</name>
</gene>
<evidence type="ECO:0000313" key="2">
    <source>
        <dbReference type="EMBL" id="CCD44479.1"/>
    </source>
</evidence>
<reference evidence="3" key="1">
    <citation type="journal article" date="2011" name="PLoS Genet.">
        <title>Genomic analysis of the necrotrophic fungal pathogens Sclerotinia sclerotiorum and Botrytis cinerea.</title>
        <authorList>
            <person name="Amselem J."/>
            <person name="Cuomo C.A."/>
            <person name="van Kan J.A."/>
            <person name="Viaud M."/>
            <person name="Benito E.P."/>
            <person name="Couloux A."/>
            <person name="Coutinho P.M."/>
            <person name="de Vries R.P."/>
            <person name="Dyer P.S."/>
            <person name="Fillinger S."/>
            <person name="Fournier E."/>
            <person name="Gout L."/>
            <person name="Hahn M."/>
            <person name="Kohn L."/>
            <person name="Lapalu N."/>
            <person name="Plummer K.M."/>
            <person name="Pradier J.M."/>
            <person name="Quevillon E."/>
            <person name="Sharon A."/>
            <person name="Simon A."/>
            <person name="ten Have A."/>
            <person name="Tudzynski B."/>
            <person name="Tudzynski P."/>
            <person name="Wincker P."/>
            <person name="Andrew M."/>
            <person name="Anthouard V."/>
            <person name="Beever R.E."/>
            <person name="Beffa R."/>
            <person name="Benoit I."/>
            <person name="Bouzid O."/>
            <person name="Brault B."/>
            <person name="Chen Z."/>
            <person name="Choquer M."/>
            <person name="Collemare J."/>
            <person name="Cotton P."/>
            <person name="Danchin E.G."/>
            <person name="Da Silva C."/>
            <person name="Gautier A."/>
            <person name="Giraud C."/>
            <person name="Giraud T."/>
            <person name="Gonzalez C."/>
            <person name="Grossetete S."/>
            <person name="Guldener U."/>
            <person name="Henrissat B."/>
            <person name="Howlett B.J."/>
            <person name="Kodira C."/>
            <person name="Kretschmer M."/>
            <person name="Lappartient A."/>
            <person name="Leroch M."/>
            <person name="Levis C."/>
            <person name="Mauceli E."/>
            <person name="Neuveglise C."/>
            <person name="Oeser B."/>
            <person name="Pearson M."/>
            <person name="Poulain J."/>
            <person name="Poussereau N."/>
            <person name="Quesneville H."/>
            <person name="Rascle C."/>
            <person name="Schumacher J."/>
            <person name="Segurens B."/>
            <person name="Sexton A."/>
            <person name="Silva E."/>
            <person name="Sirven C."/>
            <person name="Soanes D.M."/>
            <person name="Talbot N.J."/>
            <person name="Templeton M."/>
            <person name="Yandava C."/>
            <person name="Yarden O."/>
            <person name="Zeng Q."/>
            <person name="Rollins J.A."/>
            <person name="Lebrun M.H."/>
            <person name="Dickman M."/>
        </authorList>
    </citation>
    <scope>NUCLEOTIDE SEQUENCE [LARGE SCALE GENOMIC DNA]</scope>
    <source>
        <strain evidence="3">T4</strain>
    </source>
</reference>
<feature type="region of interest" description="Disordered" evidence="1">
    <location>
        <begin position="159"/>
        <end position="186"/>
    </location>
</feature>
<feature type="compositionally biased region" description="Basic and acidic residues" evidence="1">
    <location>
        <begin position="159"/>
        <end position="168"/>
    </location>
</feature>
<accession>G2XVF9</accession>
<dbReference type="EMBL" id="FQ790271">
    <property type="protein sequence ID" value="CCD44479.1"/>
    <property type="molecule type" value="Genomic_DNA"/>
</dbReference>
<proteinExistence type="predicted"/>
<protein>
    <submittedName>
        <fullName evidence="2">Uncharacterized protein</fullName>
    </submittedName>
</protein>
<dbReference type="HOGENOM" id="CLU_097605_0_0_1"/>
<dbReference type="InParanoid" id="G2XVF9"/>
<dbReference type="AlphaFoldDB" id="G2XVF9"/>
<name>G2XVF9_BOTF4</name>